<accession>A0A1V4IIS6</accession>
<keyword evidence="5 6" id="KW-0472">Membrane</keyword>
<evidence type="ECO:0000313" key="7">
    <source>
        <dbReference type="EMBL" id="OPJ59908.1"/>
    </source>
</evidence>
<dbReference type="GO" id="GO:0015171">
    <property type="term" value="F:amino acid transmembrane transporter activity"/>
    <property type="evidence" value="ECO:0007669"/>
    <property type="project" value="TreeGrafter"/>
</dbReference>
<evidence type="ECO:0000313" key="10">
    <source>
        <dbReference type="Proteomes" id="UP000265930"/>
    </source>
</evidence>
<feature type="transmembrane region" description="Helical" evidence="6">
    <location>
        <begin position="196"/>
        <end position="214"/>
    </location>
</feature>
<evidence type="ECO:0000313" key="9">
    <source>
        <dbReference type="Proteomes" id="UP000191056"/>
    </source>
</evidence>
<dbReference type="AlphaFoldDB" id="A0A1V4IIS6"/>
<evidence type="ECO:0000256" key="2">
    <source>
        <dbReference type="ARBA" id="ARBA00022475"/>
    </source>
</evidence>
<comment type="caution">
    <text evidence="7">The sequence shown here is derived from an EMBL/GenBank/DDBJ whole genome shotgun (WGS) entry which is preliminary data.</text>
</comment>
<dbReference type="InterPro" id="IPR001123">
    <property type="entry name" value="LeuE-type"/>
</dbReference>
<feature type="transmembrane region" description="Helical" evidence="6">
    <location>
        <begin position="151"/>
        <end position="175"/>
    </location>
</feature>
<gene>
    <name evidence="7" type="ORF">CLCHR_32300</name>
    <name evidence="8" type="ORF">D2A34_25880</name>
</gene>
<evidence type="ECO:0000313" key="8">
    <source>
        <dbReference type="EMBL" id="RII31935.1"/>
    </source>
</evidence>
<dbReference type="GO" id="GO:0005886">
    <property type="term" value="C:plasma membrane"/>
    <property type="evidence" value="ECO:0007669"/>
    <property type="project" value="UniProtKB-SubCell"/>
</dbReference>
<dbReference type="Pfam" id="PF01810">
    <property type="entry name" value="LysE"/>
    <property type="match status" value="1"/>
</dbReference>
<reference evidence="7 9" key="1">
    <citation type="submission" date="2017-03" db="EMBL/GenBank/DDBJ databases">
        <title>Genome sequence of Clostridium chromiireducens DSM 23318.</title>
        <authorList>
            <person name="Poehlein A."/>
            <person name="Daniel R."/>
        </authorList>
    </citation>
    <scope>NUCLEOTIDE SEQUENCE [LARGE SCALE GENOMIC DNA]</scope>
    <source>
        <strain evidence="7 9">DSM 23318</strain>
    </source>
</reference>
<evidence type="ECO:0000256" key="3">
    <source>
        <dbReference type="ARBA" id="ARBA00022692"/>
    </source>
</evidence>
<feature type="transmembrane region" description="Helical" evidence="6">
    <location>
        <begin position="6"/>
        <end position="26"/>
    </location>
</feature>
<protein>
    <submittedName>
        <fullName evidence="7">Leucine export protein LeuE</fullName>
    </submittedName>
    <submittedName>
        <fullName evidence="8">Lysine transporter LysE</fullName>
    </submittedName>
</protein>
<comment type="subcellular location">
    <subcellularLocation>
        <location evidence="1">Cell membrane</location>
        <topology evidence="1">Multi-pass membrane protein</topology>
    </subcellularLocation>
</comment>
<dbReference type="Proteomes" id="UP000265930">
    <property type="component" value="Unassembled WGS sequence"/>
</dbReference>
<evidence type="ECO:0000256" key="4">
    <source>
        <dbReference type="ARBA" id="ARBA00022989"/>
    </source>
</evidence>
<dbReference type="RefSeq" id="WP_079440832.1">
    <property type="nucleotide sequence ID" value="NZ_MZGT01000045.1"/>
</dbReference>
<evidence type="ECO:0000256" key="1">
    <source>
        <dbReference type="ARBA" id="ARBA00004651"/>
    </source>
</evidence>
<organism evidence="7 9">
    <name type="scientific">Clostridium chromiireducens</name>
    <dbReference type="NCBI Taxonomy" id="225345"/>
    <lineage>
        <taxon>Bacteria</taxon>
        <taxon>Bacillati</taxon>
        <taxon>Bacillota</taxon>
        <taxon>Clostridia</taxon>
        <taxon>Eubacteriales</taxon>
        <taxon>Clostridiaceae</taxon>
        <taxon>Clostridium</taxon>
    </lineage>
</organism>
<dbReference type="OrthoDB" id="7874789at2"/>
<keyword evidence="2" id="KW-1003">Cell membrane</keyword>
<evidence type="ECO:0000256" key="6">
    <source>
        <dbReference type="SAM" id="Phobius"/>
    </source>
</evidence>
<evidence type="ECO:0000256" key="5">
    <source>
        <dbReference type="ARBA" id="ARBA00023136"/>
    </source>
</evidence>
<dbReference type="Proteomes" id="UP000191056">
    <property type="component" value="Unassembled WGS sequence"/>
</dbReference>
<name>A0A1V4IIS6_9CLOT</name>
<dbReference type="PANTHER" id="PTHR30086:SF20">
    <property type="entry name" value="ARGININE EXPORTER PROTEIN ARGO-RELATED"/>
    <property type="match status" value="1"/>
</dbReference>
<keyword evidence="4 6" id="KW-1133">Transmembrane helix</keyword>
<feature type="transmembrane region" description="Helical" evidence="6">
    <location>
        <begin position="116"/>
        <end position="145"/>
    </location>
</feature>
<dbReference type="EMBL" id="MZGT01000045">
    <property type="protein sequence ID" value="OPJ59908.1"/>
    <property type="molecule type" value="Genomic_DNA"/>
</dbReference>
<keyword evidence="9" id="KW-1185">Reference proteome</keyword>
<feature type="transmembrane region" description="Helical" evidence="6">
    <location>
        <begin position="47"/>
        <end position="70"/>
    </location>
</feature>
<keyword evidence="3 6" id="KW-0812">Transmembrane</keyword>
<feature type="transmembrane region" description="Helical" evidence="6">
    <location>
        <begin position="76"/>
        <end position="95"/>
    </location>
</feature>
<dbReference type="EMBL" id="QXDJ01000011">
    <property type="protein sequence ID" value="RII31935.1"/>
    <property type="molecule type" value="Genomic_DNA"/>
</dbReference>
<reference evidence="8 10" key="2">
    <citation type="submission" date="2018-08" db="EMBL/GenBank/DDBJ databases">
        <title>Genome of Clostridium chromiireducens C1, DSM12136.</title>
        <authorList>
            <person name="Xing M."/>
            <person name="Wei Y."/>
            <person name="Ang E.L."/>
            <person name="Zhao H."/>
            <person name="Zhang Y."/>
        </authorList>
    </citation>
    <scope>NUCLEOTIDE SEQUENCE [LARGE SCALE GENOMIC DNA]</scope>
    <source>
        <strain evidence="8 10">C1</strain>
    </source>
</reference>
<dbReference type="STRING" id="225345.CLCHR_32300"/>
<sequence length="215" mass="24036">MFSVINILQAILIGFFTGFMASIPLGPSGLESVSRSMSKGFKEGFKVSLGAVSADIIYIIIINLGLLTILTANPKFHSLFWIVSGFVLILANRISSKSKNTNSKLEKSIYSHASNSFLTGFLITFLNPTTPSLWIALSGTIFNVWRHHGRIYFFFSISSMIIGSITWFCFLNILVSKGSKRLKPGFTNNTSKILDYFLLILGIIFMIWGIYKFIF</sequence>
<dbReference type="PANTHER" id="PTHR30086">
    <property type="entry name" value="ARGININE EXPORTER PROTEIN ARGO"/>
    <property type="match status" value="1"/>
</dbReference>
<proteinExistence type="predicted"/>